<protein>
    <submittedName>
        <fullName evidence="2">Uncharacterized protein</fullName>
    </submittedName>
</protein>
<proteinExistence type="predicted"/>
<dbReference type="EMBL" id="MLJW01003032">
    <property type="protein sequence ID" value="OIQ73022.1"/>
    <property type="molecule type" value="Genomic_DNA"/>
</dbReference>
<feature type="compositionally biased region" description="Low complexity" evidence="1">
    <location>
        <begin position="259"/>
        <end position="273"/>
    </location>
</feature>
<dbReference type="AlphaFoldDB" id="A0A1J5PN80"/>
<comment type="caution">
    <text evidence="2">The sequence shown here is derived from an EMBL/GenBank/DDBJ whole genome shotgun (WGS) entry which is preliminary data.</text>
</comment>
<reference evidence="2" key="1">
    <citation type="submission" date="2016-10" db="EMBL/GenBank/DDBJ databases">
        <title>Sequence of Gallionella enrichment culture.</title>
        <authorList>
            <person name="Poehlein A."/>
            <person name="Muehling M."/>
            <person name="Daniel R."/>
        </authorList>
    </citation>
    <scope>NUCLEOTIDE SEQUENCE</scope>
</reference>
<gene>
    <name evidence="2" type="ORF">GALL_453430</name>
</gene>
<evidence type="ECO:0000256" key="1">
    <source>
        <dbReference type="SAM" id="MobiDB-lite"/>
    </source>
</evidence>
<organism evidence="2">
    <name type="scientific">mine drainage metagenome</name>
    <dbReference type="NCBI Taxonomy" id="410659"/>
    <lineage>
        <taxon>unclassified sequences</taxon>
        <taxon>metagenomes</taxon>
        <taxon>ecological metagenomes</taxon>
    </lineage>
</organism>
<evidence type="ECO:0000313" key="2">
    <source>
        <dbReference type="EMBL" id="OIQ73022.1"/>
    </source>
</evidence>
<sequence length="364" mass="41161">MRGTDTGTTDLSQRLLQIFGTGSFALCQVGLHTQSRQWGFELMRSIGQKAFLRRNRLGQAVQQVVNRINQRRDFDRCGLGINGTEIIGFTGTDALFELMQRFDRLHQRQPHQQHRQRQDDKLRQHHALDNFGGQHRTFFERFGNLNQCRLGAGAGQTHPDIRHLDIKALDHVIADAHLVKNDFFFDRGLGQSALTTEKFTMRSNHLVVHRVGVIGAQQRARRARQADFGMFLIDADELRHGACVVLQCPVKRFAGNVLRHQPGQHQTHRPQQQQRREHPVQNFAKQRALLALKSIHSAAVIGLGRNFFQAIAQAAHGGDANRAFFNFFAQAVDINLNGIVADLFTPFAQAFNQLVFAYQAPGAL</sequence>
<feature type="region of interest" description="Disordered" evidence="1">
    <location>
        <begin position="259"/>
        <end position="280"/>
    </location>
</feature>
<accession>A0A1J5PN80</accession>
<name>A0A1J5PN80_9ZZZZ</name>